<evidence type="ECO:0000313" key="1">
    <source>
        <dbReference type="EMBL" id="KGJ54522.1"/>
    </source>
</evidence>
<reference evidence="1 2" key="1">
    <citation type="submission" date="2014-08" db="EMBL/GenBank/DDBJ databases">
        <title>Clostridium innocuum, an unnegligible vancomycin-resistant pathogen causing extra-intestinal infections.</title>
        <authorList>
            <person name="Feng Y."/>
            <person name="Chiu C.-H."/>
        </authorList>
    </citation>
    <scope>NUCLEOTIDE SEQUENCE [LARGE SCALE GENOMIC DNA]</scope>
    <source>
        <strain evidence="1 2">AN88</strain>
    </source>
</reference>
<sequence>MKKIMLVVTTVVLLAIFVYEGSLAFFHAQTDISAKISAGNLGIELVQDMDKEKITKTENGFQIRSSMPGDEIKDRVYVENKKDHSLYTRVAVTKYWVNKDNEKMVDADASKIKLITEDTSKWIIIDDADNSNSEIVYFYYKLPLEKGGKTTNLVDAIKISHEIKNGEYADYRIHIAYDADAIQSIAGAEAALSEWGVELSVDEEGSITSVVD</sequence>
<evidence type="ECO:0008006" key="3">
    <source>
        <dbReference type="Google" id="ProtNLM"/>
    </source>
</evidence>
<evidence type="ECO:0000313" key="2">
    <source>
        <dbReference type="Proteomes" id="UP000030008"/>
    </source>
</evidence>
<comment type="caution">
    <text evidence="1">The sequence shown here is derived from an EMBL/GenBank/DDBJ whole genome shotgun (WGS) entry which is preliminary data.</text>
</comment>
<dbReference type="EMBL" id="JQIF01000014">
    <property type="protein sequence ID" value="KGJ54522.1"/>
    <property type="molecule type" value="Genomic_DNA"/>
</dbReference>
<accession>A0A099IBE9</accession>
<protein>
    <recommendedName>
        <fullName evidence="3">Alternate signal-mediated exported protein, CPF_0494 family</fullName>
    </recommendedName>
</protein>
<dbReference type="Proteomes" id="UP000030008">
    <property type="component" value="Unassembled WGS sequence"/>
</dbReference>
<dbReference type="RefSeq" id="WP_044904028.1">
    <property type="nucleotide sequence ID" value="NZ_JQIF01000014.1"/>
</dbReference>
<gene>
    <name evidence="1" type="ORF">CIAN88_02535</name>
</gene>
<proteinExistence type="predicted"/>
<name>A0A099IBE9_CLOIN</name>
<organism evidence="1 2">
    <name type="scientific">Clostridium innocuum</name>
    <dbReference type="NCBI Taxonomy" id="1522"/>
    <lineage>
        <taxon>Bacteria</taxon>
        <taxon>Bacillati</taxon>
        <taxon>Bacillota</taxon>
        <taxon>Clostridia</taxon>
        <taxon>Eubacteriales</taxon>
        <taxon>Clostridiaceae</taxon>
        <taxon>Clostridium</taxon>
    </lineage>
</organism>
<dbReference type="AlphaFoldDB" id="A0A099IBE9"/>